<evidence type="ECO:0000313" key="3">
    <source>
        <dbReference type="EMBL" id="EDS09665.1"/>
    </source>
</evidence>
<accession>B0PG77</accession>
<feature type="domain" description="PurM-like N-terminal" evidence="2">
    <location>
        <begin position="57"/>
        <end position="173"/>
    </location>
</feature>
<keyword evidence="4" id="KW-1185">Reference proteome</keyword>
<dbReference type="InterPro" id="IPR016188">
    <property type="entry name" value="PurM-like_N"/>
</dbReference>
<evidence type="ECO:0000256" key="1">
    <source>
        <dbReference type="SAM" id="MobiDB-lite"/>
    </source>
</evidence>
<dbReference type="AlphaFoldDB" id="B0PG77"/>
<reference evidence="3" key="2">
    <citation type="submission" date="2013-09" db="EMBL/GenBank/DDBJ databases">
        <title>Draft genome sequence of Anaerotruncus colihominis(DSM 17241).</title>
        <authorList>
            <person name="Sudarsanam P."/>
            <person name="Ley R."/>
            <person name="Guruge J."/>
            <person name="Turnbaugh P.J."/>
            <person name="Mahowald M."/>
            <person name="Liep D."/>
            <person name="Gordon J."/>
        </authorList>
    </citation>
    <scope>NUCLEOTIDE SEQUENCE</scope>
    <source>
        <strain evidence="3">DSM 17241</strain>
    </source>
</reference>
<gene>
    <name evidence="3" type="ORF">ANACOL_03809</name>
</gene>
<protein>
    <recommendedName>
        <fullName evidence="2">PurM-like N-terminal domain-containing protein</fullName>
    </recommendedName>
</protein>
<dbReference type="eggNOG" id="COG2144">
    <property type="taxonomic scope" value="Bacteria"/>
</dbReference>
<dbReference type="Proteomes" id="UP000003803">
    <property type="component" value="Unassembled WGS sequence"/>
</dbReference>
<comment type="caution">
    <text evidence="3">The sequence shown here is derived from an EMBL/GenBank/DDBJ whole genome shotgun (WGS) entry which is preliminary data.</text>
</comment>
<dbReference type="HOGENOM" id="CLU_076350_0_0_9"/>
<evidence type="ECO:0000313" key="4">
    <source>
        <dbReference type="Proteomes" id="UP000003803"/>
    </source>
</evidence>
<evidence type="ECO:0000259" key="2">
    <source>
        <dbReference type="Pfam" id="PF00586"/>
    </source>
</evidence>
<sequence>MCYDNAIEQAAQPPKIDSKEGVPMTMPNQESLWTDYQELLEMTRQCGFSSRIRKYRDLSILRLLGDISLVVACDSNASNGEKPNDTHQNSYEETAVSALKVPLMEVLATGAAPIVIADNLCVEMEPSGRRIIAAMQEELRGCGLYDAVSFTGSTEDNMRTLQTGIGVTVIGLVSGASLRLGRTQRGDAVYCAGVPQSGVLERYSEHDPSVAKISTVTRLCALDYIHEILPVGSKGAAYEAGQLAECVGCTFAADAQPPIDLATSAGSCTAVLVSLPLQAGGRLAADMDVPCFLIGRIQ</sequence>
<feature type="region of interest" description="Disordered" evidence="1">
    <location>
        <begin position="1"/>
        <end position="23"/>
    </location>
</feature>
<dbReference type="STRING" id="169435.ERS852551_02222"/>
<proteinExistence type="predicted"/>
<organism evidence="3 4">
    <name type="scientific">Anaerotruncus colihominis DSM 17241</name>
    <dbReference type="NCBI Taxonomy" id="445972"/>
    <lineage>
        <taxon>Bacteria</taxon>
        <taxon>Bacillati</taxon>
        <taxon>Bacillota</taxon>
        <taxon>Clostridia</taxon>
        <taxon>Eubacteriales</taxon>
        <taxon>Oscillospiraceae</taxon>
        <taxon>Anaerotruncus</taxon>
    </lineage>
</organism>
<name>B0PG77_9FIRM</name>
<reference evidence="3" key="1">
    <citation type="submission" date="2007-11" db="EMBL/GenBank/DDBJ databases">
        <authorList>
            <person name="Fulton L."/>
            <person name="Clifton S."/>
            <person name="Fulton B."/>
            <person name="Xu J."/>
            <person name="Minx P."/>
            <person name="Pepin K.H."/>
            <person name="Johnson M."/>
            <person name="Thiruvilangam P."/>
            <person name="Bhonagiri V."/>
            <person name="Nash W.E."/>
            <person name="Mardis E.R."/>
            <person name="Wilson R.K."/>
        </authorList>
    </citation>
    <scope>NUCLEOTIDE SEQUENCE [LARGE SCALE GENOMIC DNA]</scope>
    <source>
        <strain evidence="3">DSM 17241</strain>
    </source>
</reference>
<dbReference type="EMBL" id="ABGD02000027">
    <property type="protein sequence ID" value="EDS09665.1"/>
    <property type="molecule type" value="Genomic_DNA"/>
</dbReference>
<dbReference type="Pfam" id="PF00586">
    <property type="entry name" value="AIRS"/>
    <property type="match status" value="1"/>
</dbReference>